<gene>
    <name evidence="1" type="ORF">SAMN05216553_11563</name>
</gene>
<dbReference type="InterPro" id="IPR003462">
    <property type="entry name" value="ODC_Mu_crystall"/>
</dbReference>
<dbReference type="GO" id="GO:0005737">
    <property type="term" value="C:cytoplasm"/>
    <property type="evidence" value="ECO:0007669"/>
    <property type="project" value="TreeGrafter"/>
</dbReference>
<dbReference type="InterPro" id="IPR023401">
    <property type="entry name" value="ODC_N"/>
</dbReference>
<dbReference type="EMBL" id="FNCC01000015">
    <property type="protein sequence ID" value="SDH05458.1"/>
    <property type="molecule type" value="Genomic_DNA"/>
</dbReference>
<reference evidence="2" key="1">
    <citation type="submission" date="2016-10" db="EMBL/GenBank/DDBJ databases">
        <authorList>
            <person name="Varghese N."/>
            <person name="Submissions S."/>
        </authorList>
    </citation>
    <scope>NUCLEOTIDE SEQUENCE [LARGE SCALE GENOMIC DNA]</scope>
    <source>
        <strain evidence="2">CGMCC 4.3506</strain>
    </source>
</reference>
<proteinExistence type="predicted"/>
<dbReference type="Gene3D" id="3.40.50.720">
    <property type="entry name" value="NAD(P)-binding Rossmann-like Domain"/>
    <property type="match status" value="1"/>
</dbReference>
<evidence type="ECO:0000313" key="2">
    <source>
        <dbReference type="Proteomes" id="UP000199623"/>
    </source>
</evidence>
<sequence>MVRREFHPVVTIRTMTMPAAIAAVREAFAGLTAGEFDLPPRHAFGDSRSLVMAVHHRPTASTAVKVVSIELERDPVITGTLVYSHPGGQFVTDAVPLTTLRTGAVVGVATDLLAEEDASHLALLGAGAQAADQVRAVHAVRPLKKLVVFNRNPGKAEALLEGLRDELPDTVMDVASGAEDAVDSADVVCCATASTVPLFSCDALKERVHVNAIGSYRPVMRELPQELLATAEVVVVDQVEAALSEAGEIIRAVRSGVLRLEALVELGAALGNPPLRQGRTVFKSVGVAVQDWAVARLLA</sequence>
<dbReference type="Pfam" id="PF02423">
    <property type="entry name" value="OCD_Mu_crystall"/>
    <property type="match status" value="1"/>
</dbReference>
<dbReference type="STRING" id="200378.SAMN05216553_11563"/>
<dbReference type="SUPFAM" id="SSF51735">
    <property type="entry name" value="NAD(P)-binding Rossmann-fold domains"/>
    <property type="match status" value="1"/>
</dbReference>
<dbReference type="InterPro" id="IPR036291">
    <property type="entry name" value="NAD(P)-bd_dom_sf"/>
</dbReference>
<name>A0A1G7Z9T1_9PSEU</name>
<dbReference type="Proteomes" id="UP000199623">
    <property type="component" value="Unassembled WGS sequence"/>
</dbReference>
<evidence type="ECO:0000313" key="1">
    <source>
        <dbReference type="EMBL" id="SDH05458.1"/>
    </source>
</evidence>
<organism evidence="1 2">
    <name type="scientific">Lentzea fradiae</name>
    <dbReference type="NCBI Taxonomy" id="200378"/>
    <lineage>
        <taxon>Bacteria</taxon>
        <taxon>Bacillati</taxon>
        <taxon>Actinomycetota</taxon>
        <taxon>Actinomycetes</taxon>
        <taxon>Pseudonocardiales</taxon>
        <taxon>Pseudonocardiaceae</taxon>
        <taxon>Lentzea</taxon>
    </lineage>
</organism>
<dbReference type="PANTHER" id="PTHR13812">
    <property type="entry name" value="KETIMINE REDUCTASE MU-CRYSTALLIN"/>
    <property type="match status" value="1"/>
</dbReference>
<dbReference type="AlphaFoldDB" id="A0A1G7Z9T1"/>
<accession>A0A1G7Z9T1</accession>
<dbReference type="PANTHER" id="PTHR13812:SF19">
    <property type="entry name" value="KETIMINE REDUCTASE MU-CRYSTALLIN"/>
    <property type="match status" value="1"/>
</dbReference>
<dbReference type="PIRSF" id="PIRSF001439">
    <property type="entry name" value="CryM"/>
    <property type="match status" value="1"/>
</dbReference>
<protein>
    <submittedName>
        <fullName evidence="1">Ornithine cyclodeaminase</fullName>
    </submittedName>
</protein>
<dbReference type="Gene3D" id="3.30.1780.10">
    <property type="entry name" value="ornithine cyclodeaminase, domain 1"/>
    <property type="match status" value="1"/>
</dbReference>
<keyword evidence="2" id="KW-1185">Reference proteome</keyword>